<gene>
    <name evidence="1" type="ORF">NCTC11535_00799</name>
</gene>
<evidence type="ECO:0000313" key="2">
    <source>
        <dbReference type="Proteomes" id="UP000250006"/>
    </source>
</evidence>
<evidence type="ECO:0000313" key="1">
    <source>
        <dbReference type="EMBL" id="SPT53139.1"/>
    </source>
</evidence>
<comment type="caution">
    <text evidence="1">The sequence shown here is derived from an EMBL/GenBank/DDBJ whole genome shotgun (WGS) entry which is preliminary data.</text>
</comment>
<proteinExistence type="predicted"/>
<accession>A0ABY1VMH8</accession>
<protein>
    <recommendedName>
        <fullName evidence="3">SurA N-terminal domain</fullName>
    </recommendedName>
</protein>
<evidence type="ECO:0008006" key="3">
    <source>
        <dbReference type="Google" id="ProtNLM"/>
    </source>
</evidence>
<name>A0ABY1VMH8_9ACTO</name>
<dbReference type="PROSITE" id="PS51257">
    <property type="entry name" value="PROKAR_LIPOPROTEIN"/>
    <property type="match status" value="1"/>
</dbReference>
<dbReference type="EMBL" id="UAPQ01000006">
    <property type="protein sequence ID" value="SPT53139.1"/>
    <property type="molecule type" value="Genomic_DNA"/>
</dbReference>
<keyword evidence="2" id="KW-1185">Reference proteome</keyword>
<reference evidence="1 2" key="1">
    <citation type="submission" date="2018-06" db="EMBL/GenBank/DDBJ databases">
        <authorList>
            <consortium name="Pathogen Informatics"/>
            <person name="Doyle S."/>
        </authorList>
    </citation>
    <scope>NUCLEOTIDE SEQUENCE [LARGE SCALE GENOMIC DNA]</scope>
    <source>
        <strain evidence="1 2">NCTC11535</strain>
    </source>
</reference>
<dbReference type="Proteomes" id="UP000250006">
    <property type="component" value="Unassembled WGS sequence"/>
</dbReference>
<organism evidence="1 2">
    <name type="scientific">Actinomyces bovis</name>
    <dbReference type="NCBI Taxonomy" id="1658"/>
    <lineage>
        <taxon>Bacteria</taxon>
        <taxon>Bacillati</taxon>
        <taxon>Actinomycetota</taxon>
        <taxon>Actinomycetes</taxon>
        <taxon>Actinomycetales</taxon>
        <taxon>Actinomycetaceae</taxon>
        <taxon>Actinomyces</taxon>
    </lineage>
</organism>
<dbReference type="RefSeq" id="WP_111836119.1">
    <property type="nucleotide sequence ID" value="NZ_UAPQ01000006.1"/>
</dbReference>
<sequence length="189" mass="20651">MISRSAQTSLSRVIRPAGAILTALALLGGCGIHPGVAAVESFTDSSGQPISLAVGEQDISDAVTELSALQMDRNVVLSFLLDRPVLEDVMKSEGVTISEEEATTFTKNLFDSVGQHVPKLSVSAKQVMQQLALADRFKTLEPEQMQRVRAKFQEVRLHSKHEISPRYTERPWIVMTPQGAGQQLPQRGN</sequence>